<accession>A0A0N5AQT0</accession>
<evidence type="ECO:0000259" key="17">
    <source>
        <dbReference type="Pfam" id="PF05175"/>
    </source>
</evidence>
<dbReference type="Pfam" id="PF05175">
    <property type="entry name" value="MTS"/>
    <property type="match status" value="1"/>
</dbReference>
<evidence type="ECO:0000256" key="12">
    <source>
        <dbReference type="ARBA" id="ARBA00076540"/>
    </source>
</evidence>
<evidence type="ECO:0000313" key="19">
    <source>
        <dbReference type="WBParaSite" id="SMUV_0000705501-mRNA-1"/>
    </source>
</evidence>
<dbReference type="InterPro" id="IPR007848">
    <property type="entry name" value="Small_mtfrase_dom"/>
</dbReference>
<evidence type="ECO:0000256" key="8">
    <source>
        <dbReference type="ARBA" id="ARBA00050903"/>
    </source>
</evidence>
<dbReference type="AlphaFoldDB" id="A0A0N5AQT0"/>
<evidence type="ECO:0000256" key="13">
    <source>
        <dbReference type="ARBA" id="ARBA00080992"/>
    </source>
</evidence>
<keyword evidence="6" id="KW-0539">Nucleus</keyword>
<keyword evidence="18" id="KW-1185">Reference proteome</keyword>
<comment type="function">
    <text evidence="9">Methyltransferase that can methylate proteins and, to a lower extent, arsenic. Catalytic subunit of a heterodimer with TRMT112, which monomethylates 'Lys-12' of histone H4 (H4K12me1), a modification present at the promoters of numerous genes encoding cell cycle regulators. Catalytic subunit of a heterodimer with TRMT112, which catalyzes N5-methylation of Glu residue of proteins with a Gly-Gln-Xaa-Xaa-Xaa-Arg motif. Methylates ETF1 on 'Gln-185'; ETF1 needs to be complexed to ERF3 in its GTP-bound form to be efficiently methylated. May also play a role in the modulation of arsenic-induced toxicity by mediating the conversion of monomethylarsonous acid (3+) into the less toxic dimethylarsonic acid. It however only plays a limited role in arsenic metabolism compared with AS3MT.</text>
</comment>
<evidence type="ECO:0000256" key="11">
    <source>
        <dbReference type="ARBA" id="ARBA00075330"/>
    </source>
</evidence>
<comment type="subcellular location">
    <subcellularLocation>
        <location evidence="1">Nucleus</location>
    </subcellularLocation>
</comment>
<evidence type="ECO:0000256" key="7">
    <source>
        <dbReference type="ARBA" id="ARBA00048619"/>
    </source>
</evidence>
<evidence type="ECO:0000256" key="2">
    <source>
        <dbReference type="ARBA" id="ARBA00006149"/>
    </source>
</evidence>
<name>A0A0N5AQT0_9BILA</name>
<evidence type="ECO:0000256" key="5">
    <source>
        <dbReference type="ARBA" id="ARBA00022691"/>
    </source>
</evidence>
<dbReference type="GO" id="GO:0036009">
    <property type="term" value="F:protein-glutamine N-methyltransferase activity"/>
    <property type="evidence" value="ECO:0007669"/>
    <property type="project" value="UniProtKB-ARBA"/>
</dbReference>
<feature type="domain" description="Methyltransferase small" evidence="17">
    <location>
        <begin position="28"/>
        <end position="173"/>
    </location>
</feature>
<evidence type="ECO:0000313" key="18">
    <source>
        <dbReference type="Proteomes" id="UP000046393"/>
    </source>
</evidence>
<evidence type="ECO:0000256" key="10">
    <source>
        <dbReference type="ARBA" id="ARBA00062344"/>
    </source>
</evidence>
<comment type="subunit">
    <text evidence="10">Heterodimer; heterodimerization with TRMT112 is required for S-adenosyl-L-methionine-binding.</text>
</comment>
<evidence type="ECO:0000256" key="1">
    <source>
        <dbReference type="ARBA" id="ARBA00004123"/>
    </source>
</evidence>
<dbReference type="GO" id="GO:0035657">
    <property type="term" value="C:eRF1 methyltransferase complex"/>
    <property type="evidence" value="ECO:0007669"/>
    <property type="project" value="TreeGrafter"/>
</dbReference>
<protein>
    <recommendedName>
        <fullName evidence="15">Methyltransferase HEMK2</fullName>
    </recommendedName>
    <alternativeName>
        <fullName evidence="14">HemK methyltransferase family member 2</fullName>
    </alternativeName>
    <alternativeName>
        <fullName evidence="12">Lysine N-methyltransferase 9</fullName>
    </alternativeName>
    <alternativeName>
        <fullName evidence="11">Methylarsonite methyltransferase N6AMT1</fullName>
    </alternativeName>
    <alternativeName>
        <fullName evidence="16">Methyltransferase N6AMT1</fullName>
    </alternativeName>
    <alternativeName>
        <fullName evidence="13">Protein N(5)-glutamine methyltransferase</fullName>
    </alternativeName>
</protein>
<dbReference type="PROSITE" id="PS00092">
    <property type="entry name" value="N6_MTASE"/>
    <property type="match status" value="1"/>
</dbReference>
<sequence>MNFATPKYKLTDEEKDHVYDPAEDTFLLLDALEMEVMELRGINPSIIVEVGCGSGVVSAFMQKILNQPSFLIATDINSFASQVTTGSLNSSNIEVVLCDMLSPLYDKLQNAVDILLFNPPYVNTDEKALSWAGGPTGRDAIDRLLNIAPCLLSASGVLYIVAVKTNDIPELLHSNALLSGEIVLQRRCGCEHLYILKFKRK</sequence>
<dbReference type="GO" id="GO:0032259">
    <property type="term" value="P:methylation"/>
    <property type="evidence" value="ECO:0007669"/>
    <property type="project" value="UniProtKB-KW"/>
</dbReference>
<evidence type="ECO:0000256" key="3">
    <source>
        <dbReference type="ARBA" id="ARBA00022603"/>
    </source>
</evidence>
<keyword evidence="4" id="KW-0808">Transferase</keyword>
<organism evidence="18 19">
    <name type="scientific">Syphacia muris</name>
    <dbReference type="NCBI Taxonomy" id="451379"/>
    <lineage>
        <taxon>Eukaryota</taxon>
        <taxon>Metazoa</taxon>
        <taxon>Ecdysozoa</taxon>
        <taxon>Nematoda</taxon>
        <taxon>Chromadorea</taxon>
        <taxon>Rhabditida</taxon>
        <taxon>Spirurina</taxon>
        <taxon>Oxyuridomorpha</taxon>
        <taxon>Oxyuroidea</taxon>
        <taxon>Oxyuridae</taxon>
        <taxon>Syphacia</taxon>
    </lineage>
</organism>
<dbReference type="GO" id="GO:0005634">
    <property type="term" value="C:nucleus"/>
    <property type="evidence" value="ECO:0007669"/>
    <property type="project" value="UniProtKB-SubCell"/>
</dbReference>
<dbReference type="InterPro" id="IPR052190">
    <property type="entry name" value="Euk-Arch_PrmC-MTase"/>
</dbReference>
<evidence type="ECO:0000256" key="16">
    <source>
        <dbReference type="ARBA" id="ARBA00093667"/>
    </source>
</evidence>
<dbReference type="FunFam" id="3.40.50.150:FF:000077">
    <property type="entry name" value="HemK methyltransferase family member 2"/>
    <property type="match status" value="1"/>
</dbReference>
<dbReference type="InterPro" id="IPR002052">
    <property type="entry name" value="DNA_methylase_N6_adenine_CS"/>
</dbReference>
<evidence type="ECO:0000256" key="9">
    <source>
        <dbReference type="ARBA" id="ARBA00053180"/>
    </source>
</evidence>
<dbReference type="PANTHER" id="PTHR45875">
    <property type="entry name" value="METHYLTRANSFERASE N6AMT1"/>
    <property type="match status" value="1"/>
</dbReference>
<reference evidence="19" key="1">
    <citation type="submission" date="2017-02" db="UniProtKB">
        <authorList>
            <consortium name="WormBaseParasite"/>
        </authorList>
    </citation>
    <scope>IDENTIFICATION</scope>
</reference>
<dbReference type="STRING" id="451379.A0A0N5AQT0"/>
<evidence type="ECO:0000256" key="6">
    <source>
        <dbReference type="ARBA" id="ARBA00023242"/>
    </source>
</evidence>
<dbReference type="GO" id="GO:0003676">
    <property type="term" value="F:nucleic acid binding"/>
    <property type="evidence" value="ECO:0007669"/>
    <property type="project" value="InterPro"/>
</dbReference>
<comment type="catalytic activity">
    <reaction evidence="8">
        <text>methylarsonous acid + S-adenosyl-L-methionine = dimethylarsinate + S-adenosyl-L-homocysteine + 2 H(+)</text>
        <dbReference type="Rhea" id="RHEA:11684"/>
        <dbReference type="ChEBI" id="CHEBI:15378"/>
        <dbReference type="ChEBI" id="CHEBI:16223"/>
        <dbReference type="ChEBI" id="CHEBI:17826"/>
        <dbReference type="ChEBI" id="CHEBI:57856"/>
        <dbReference type="ChEBI" id="CHEBI:59789"/>
    </reaction>
</comment>
<proteinExistence type="inferred from homology"/>
<dbReference type="SUPFAM" id="SSF53335">
    <property type="entry name" value="S-adenosyl-L-methionine-dependent methyltransferases"/>
    <property type="match status" value="1"/>
</dbReference>
<dbReference type="Proteomes" id="UP000046393">
    <property type="component" value="Unplaced"/>
</dbReference>
<dbReference type="WBParaSite" id="SMUV_0000705501-mRNA-1">
    <property type="protein sequence ID" value="SMUV_0000705501-mRNA-1"/>
    <property type="gene ID" value="SMUV_0000705501"/>
</dbReference>
<evidence type="ECO:0000256" key="4">
    <source>
        <dbReference type="ARBA" id="ARBA00022679"/>
    </source>
</evidence>
<keyword evidence="3" id="KW-0489">Methyltransferase</keyword>
<dbReference type="InterPro" id="IPR029063">
    <property type="entry name" value="SAM-dependent_MTases_sf"/>
</dbReference>
<comment type="similarity">
    <text evidence="2">Belongs to the eukaryotic/archaeal PrmC-related family.</text>
</comment>
<dbReference type="Gene3D" id="3.40.50.150">
    <property type="entry name" value="Vaccinia Virus protein VP39"/>
    <property type="match status" value="1"/>
</dbReference>
<dbReference type="PANTHER" id="PTHR45875:SF1">
    <property type="entry name" value="METHYLTRANSFERASE N6AMT1"/>
    <property type="match status" value="1"/>
</dbReference>
<keyword evidence="5" id="KW-0949">S-adenosyl-L-methionine</keyword>
<evidence type="ECO:0000256" key="15">
    <source>
        <dbReference type="ARBA" id="ARBA00093624"/>
    </source>
</evidence>
<evidence type="ECO:0000256" key="14">
    <source>
        <dbReference type="ARBA" id="ARBA00083337"/>
    </source>
</evidence>
<dbReference type="CDD" id="cd02440">
    <property type="entry name" value="AdoMet_MTases"/>
    <property type="match status" value="1"/>
</dbReference>
<comment type="catalytic activity">
    <reaction evidence="7">
        <text>L-lysyl-[histone] + S-adenosyl-L-methionine = N(6)-methyl-L-lysyl-[histone] + S-adenosyl-L-homocysteine + H(+)</text>
        <dbReference type="Rhea" id="RHEA:10024"/>
        <dbReference type="Rhea" id="RHEA-COMP:9845"/>
        <dbReference type="Rhea" id="RHEA-COMP:9846"/>
        <dbReference type="ChEBI" id="CHEBI:15378"/>
        <dbReference type="ChEBI" id="CHEBI:29969"/>
        <dbReference type="ChEBI" id="CHEBI:57856"/>
        <dbReference type="ChEBI" id="CHEBI:59789"/>
        <dbReference type="ChEBI" id="CHEBI:61929"/>
    </reaction>
    <physiologicalReaction direction="left-to-right" evidence="7">
        <dbReference type="Rhea" id="RHEA:10025"/>
    </physiologicalReaction>
</comment>